<organism evidence="1">
    <name type="scientific">Rhizophora mucronata</name>
    <name type="common">Asiatic mangrove</name>
    <dbReference type="NCBI Taxonomy" id="61149"/>
    <lineage>
        <taxon>Eukaryota</taxon>
        <taxon>Viridiplantae</taxon>
        <taxon>Streptophyta</taxon>
        <taxon>Embryophyta</taxon>
        <taxon>Tracheophyta</taxon>
        <taxon>Spermatophyta</taxon>
        <taxon>Magnoliopsida</taxon>
        <taxon>eudicotyledons</taxon>
        <taxon>Gunneridae</taxon>
        <taxon>Pentapetalae</taxon>
        <taxon>rosids</taxon>
        <taxon>fabids</taxon>
        <taxon>Malpighiales</taxon>
        <taxon>Rhizophoraceae</taxon>
        <taxon>Rhizophora</taxon>
    </lineage>
</organism>
<reference evidence="1" key="1">
    <citation type="submission" date="2018-02" db="EMBL/GenBank/DDBJ databases">
        <title>Rhizophora mucronata_Transcriptome.</title>
        <authorList>
            <person name="Meera S.P."/>
            <person name="Sreeshan A."/>
            <person name="Augustine A."/>
        </authorList>
    </citation>
    <scope>NUCLEOTIDE SEQUENCE</scope>
    <source>
        <tissue evidence="1">Leaf</tissue>
    </source>
</reference>
<proteinExistence type="predicted"/>
<sequence>MPWRGVYLPIFQLSVI</sequence>
<name>A0A2P2NU60_RHIMU</name>
<dbReference type="AlphaFoldDB" id="A0A2P2NU60"/>
<dbReference type="EMBL" id="GGEC01065552">
    <property type="protein sequence ID" value="MBX46036.1"/>
    <property type="molecule type" value="Transcribed_RNA"/>
</dbReference>
<evidence type="ECO:0000313" key="1">
    <source>
        <dbReference type="EMBL" id="MBX46036.1"/>
    </source>
</evidence>
<protein>
    <submittedName>
        <fullName evidence="1">Uncharacterized protein</fullName>
    </submittedName>
</protein>
<accession>A0A2P2NU60</accession>